<protein>
    <submittedName>
        <fullName evidence="2">Neuronal PAS domain-containing protein 4</fullName>
    </submittedName>
</protein>
<dbReference type="GeneID" id="106011176"/>
<keyword evidence="1" id="KW-1185">Reference proteome</keyword>
<evidence type="ECO:0000313" key="2">
    <source>
        <dbReference type="RefSeq" id="XP_012935333.1"/>
    </source>
</evidence>
<reference evidence="2" key="1">
    <citation type="submission" date="2025-08" db="UniProtKB">
        <authorList>
            <consortium name="RefSeq"/>
        </authorList>
    </citation>
    <scope>IDENTIFICATION</scope>
</reference>
<gene>
    <name evidence="2" type="primary">LOC106011176</name>
</gene>
<evidence type="ECO:0000313" key="1">
    <source>
        <dbReference type="Proteomes" id="UP000694888"/>
    </source>
</evidence>
<accession>A0ABM0ZVG4</accession>
<dbReference type="RefSeq" id="XP_012935333.1">
    <property type="nucleotide sequence ID" value="XM_013079879.2"/>
</dbReference>
<dbReference type="Proteomes" id="UP000694888">
    <property type="component" value="Unplaced"/>
</dbReference>
<dbReference type="Gene3D" id="3.30.450.20">
    <property type="entry name" value="PAS domain"/>
    <property type="match status" value="1"/>
</dbReference>
<name>A0ABM0ZVG4_APLCA</name>
<proteinExistence type="predicted"/>
<sequence>MVDMKTQGDSLYDIVDKRDQDTVQAQLMAAGQPDPCDPDDVSFFCRMNMSRTLKRQSGFGDVKVRGFPIQNCFNKF</sequence>
<organism evidence="1 2">
    <name type="scientific">Aplysia californica</name>
    <name type="common">California sea hare</name>
    <dbReference type="NCBI Taxonomy" id="6500"/>
    <lineage>
        <taxon>Eukaryota</taxon>
        <taxon>Metazoa</taxon>
        <taxon>Spiralia</taxon>
        <taxon>Lophotrochozoa</taxon>
        <taxon>Mollusca</taxon>
        <taxon>Gastropoda</taxon>
        <taxon>Heterobranchia</taxon>
        <taxon>Euthyneura</taxon>
        <taxon>Tectipleura</taxon>
        <taxon>Aplysiida</taxon>
        <taxon>Aplysioidea</taxon>
        <taxon>Aplysiidae</taxon>
        <taxon>Aplysia</taxon>
    </lineage>
</organism>